<dbReference type="Gene3D" id="2.20.25.10">
    <property type="match status" value="1"/>
</dbReference>
<dbReference type="AlphaFoldDB" id="A0A6C0DZV7"/>
<sequence>MTDIQQAFVSYFNFRTNTATNIRLEILKYAVNNLTKSDSFLKLCQYVRPDIALEIIDGVVERTLLLVNENPQPEFIMFMENIYNDKITNICCNLDVNNKSVDNQTLINSVNSRNIEPHLVAFMTPQQLHPKRWLFEIEKKKILEDTSNSKKVTDIYTCRKCKNKKCTTVQMQTRGSDEPMTIFVTCLVCYNTFTTS</sequence>
<reference evidence="5" key="1">
    <citation type="journal article" date="2020" name="Nature">
        <title>Giant virus diversity and host interactions through global metagenomics.</title>
        <authorList>
            <person name="Schulz F."/>
            <person name="Roux S."/>
            <person name="Paez-Espino D."/>
            <person name="Jungbluth S."/>
            <person name="Walsh D.A."/>
            <person name="Denef V.J."/>
            <person name="McMahon K.D."/>
            <person name="Konstantinidis K.T."/>
            <person name="Eloe-Fadrosh E.A."/>
            <person name="Kyrpides N.C."/>
            <person name="Woyke T."/>
        </authorList>
    </citation>
    <scope>NUCLEOTIDE SEQUENCE</scope>
    <source>
        <strain evidence="5">GVMAG-M-3300023179-103</strain>
    </source>
</reference>
<dbReference type="CDD" id="cd13749">
    <property type="entry name" value="Zn-ribbon_TFIIS"/>
    <property type="match status" value="1"/>
</dbReference>
<evidence type="ECO:0000313" key="5">
    <source>
        <dbReference type="EMBL" id="QHT21853.1"/>
    </source>
</evidence>
<keyword evidence="1" id="KW-0479">Metal-binding</keyword>
<evidence type="ECO:0000256" key="2">
    <source>
        <dbReference type="ARBA" id="ARBA00022771"/>
    </source>
</evidence>
<dbReference type="EMBL" id="MN739697">
    <property type="protein sequence ID" value="QHT21853.1"/>
    <property type="molecule type" value="Genomic_DNA"/>
</dbReference>
<dbReference type="PROSITE" id="PS51133">
    <property type="entry name" value="ZF_TFIIS_2"/>
    <property type="match status" value="1"/>
</dbReference>
<dbReference type="GO" id="GO:0008270">
    <property type="term" value="F:zinc ion binding"/>
    <property type="evidence" value="ECO:0007669"/>
    <property type="project" value="UniProtKB-KW"/>
</dbReference>
<feature type="domain" description="TFIIS-type" evidence="4">
    <location>
        <begin position="154"/>
        <end position="194"/>
    </location>
</feature>
<organism evidence="5">
    <name type="scientific">viral metagenome</name>
    <dbReference type="NCBI Taxonomy" id="1070528"/>
    <lineage>
        <taxon>unclassified sequences</taxon>
        <taxon>metagenomes</taxon>
        <taxon>organismal metagenomes</taxon>
    </lineage>
</organism>
<keyword evidence="2" id="KW-0863">Zinc-finger</keyword>
<dbReference type="Pfam" id="PF01096">
    <property type="entry name" value="Zn_ribbon_TFIIS"/>
    <property type="match status" value="1"/>
</dbReference>
<proteinExistence type="predicted"/>
<protein>
    <recommendedName>
        <fullName evidence="4">TFIIS-type domain-containing protein</fullName>
    </recommendedName>
</protein>
<dbReference type="SMART" id="SM00440">
    <property type="entry name" value="ZnF_C2C2"/>
    <property type="match status" value="1"/>
</dbReference>
<name>A0A6C0DZV7_9ZZZZ</name>
<keyword evidence="3" id="KW-0862">Zinc</keyword>
<dbReference type="SUPFAM" id="SSF57783">
    <property type="entry name" value="Zinc beta-ribbon"/>
    <property type="match status" value="1"/>
</dbReference>
<dbReference type="GO" id="GO:0003676">
    <property type="term" value="F:nucleic acid binding"/>
    <property type="evidence" value="ECO:0007669"/>
    <property type="project" value="InterPro"/>
</dbReference>
<evidence type="ECO:0000256" key="3">
    <source>
        <dbReference type="ARBA" id="ARBA00022833"/>
    </source>
</evidence>
<dbReference type="InterPro" id="IPR001222">
    <property type="entry name" value="Znf_TFIIS"/>
</dbReference>
<dbReference type="GO" id="GO:0006351">
    <property type="term" value="P:DNA-templated transcription"/>
    <property type="evidence" value="ECO:0007669"/>
    <property type="project" value="InterPro"/>
</dbReference>
<evidence type="ECO:0000256" key="1">
    <source>
        <dbReference type="ARBA" id="ARBA00022723"/>
    </source>
</evidence>
<evidence type="ECO:0000259" key="4">
    <source>
        <dbReference type="PROSITE" id="PS51133"/>
    </source>
</evidence>
<accession>A0A6C0DZV7</accession>